<feature type="transmembrane region" description="Helical" evidence="1">
    <location>
        <begin position="148"/>
        <end position="168"/>
    </location>
</feature>
<comment type="caution">
    <text evidence="3">The sequence shown here is derived from an EMBL/GenBank/DDBJ whole genome shotgun (WGS) entry which is preliminary data.</text>
</comment>
<reference evidence="3" key="1">
    <citation type="submission" date="2016-10" db="EMBL/GenBank/DDBJ databases">
        <authorList>
            <person name="Benchimol M."/>
            <person name="Almeida L.G."/>
            <person name="Vasconcelos A.T."/>
            <person name="Perreira-Neves A."/>
            <person name="Rosa I.A."/>
            <person name="Tasca T."/>
            <person name="Bogo M.R."/>
            <person name="de Souza W."/>
        </authorList>
    </citation>
    <scope>NUCLEOTIDE SEQUENCE [LARGE SCALE GENOMIC DNA]</scope>
    <source>
        <strain evidence="3">K</strain>
    </source>
</reference>
<dbReference type="EMBL" id="MLAK01000778">
    <property type="protein sequence ID" value="OHT04872.1"/>
    <property type="molecule type" value="Genomic_DNA"/>
</dbReference>
<keyword evidence="4" id="KW-1185">Reference proteome</keyword>
<sequence>MPPKAKDHIVLSQNAFWDFLNNIELVLVHICQKLFLAKQLQKFHLLCEKMLGSYVIGYMPLLVYSLGFYNESQKLGKSLLFYAIFSSFGKHFISRKRPCHYPSVYQPDPAPTSSFPSRHTIAVVVLSQLIPNLYGKVFFIAFMITNRLVLGLHFLTDCLAGIILGLLANKAAGYIEDLDLIIVLSVSALVVWHNCNRIVGGVLPIIVAKKQVCPSVCIVLALIKMPLVDMATKLLHPTTRYDLLVKELFASAISTFIVSFSAPYVSLFTERIQEYLFS</sequence>
<keyword evidence="1" id="KW-0812">Transmembrane</keyword>
<feature type="domain" description="Phosphatidic acid phosphatase type 2/haloperoxidase" evidence="2">
    <location>
        <begin position="77"/>
        <end position="168"/>
    </location>
</feature>
<dbReference type="InterPro" id="IPR036938">
    <property type="entry name" value="PAP2/HPO_sf"/>
</dbReference>
<dbReference type="GO" id="GO:0042392">
    <property type="term" value="F:sphingosine-1-phosphate phosphatase activity"/>
    <property type="evidence" value="ECO:0007669"/>
    <property type="project" value="TreeGrafter"/>
</dbReference>
<organism evidence="3 4">
    <name type="scientific">Tritrichomonas foetus</name>
    <dbReference type="NCBI Taxonomy" id="1144522"/>
    <lineage>
        <taxon>Eukaryota</taxon>
        <taxon>Metamonada</taxon>
        <taxon>Parabasalia</taxon>
        <taxon>Tritrichomonadida</taxon>
        <taxon>Tritrichomonadidae</taxon>
        <taxon>Tritrichomonas</taxon>
    </lineage>
</organism>
<feature type="transmembrane region" description="Helical" evidence="1">
    <location>
        <begin position="180"/>
        <end position="199"/>
    </location>
</feature>
<gene>
    <name evidence="3" type="ORF">TRFO_27545</name>
</gene>
<keyword evidence="1" id="KW-0472">Membrane</keyword>
<dbReference type="Gene3D" id="1.20.144.10">
    <property type="entry name" value="Phosphatidic acid phosphatase type 2/haloperoxidase"/>
    <property type="match status" value="1"/>
</dbReference>
<dbReference type="PANTHER" id="PTHR14969">
    <property type="entry name" value="SPHINGOSINE-1-PHOSPHATE PHOSPHOHYDROLASE"/>
    <property type="match status" value="1"/>
</dbReference>
<accession>A0A1J4K260</accession>
<dbReference type="InterPro" id="IPR000326">
    <property type="entry name" value="PAP2/HPO"/>
</dbReference>
<dbReference type="VEuPathDB" id="TrichDB:TRFO_27545"/>
<feature type="transmembrane region" description="Helical" evidence="1">
    <location>
        <begin position="211"/>
        <end position="228"/>
    </location>
</feature>
<dbReference type="PANTHER" id="PTHR14969:SF13">
    <property type="entry name" value="AT30094P"/>
    <property type="match status" value="1"/>
</dbReference>
<dbReference type="Pfam" id="PF01569">
    <property type="entry name" value="PAP2"/>
    <property type="match status" value="1"/>
</dbReference>
<evidence type="ECO:0000259" key="2">
    <source>
        <dbReference type="Pfam" id="PF01569"/>
    </source>
</evidence>
<dbReference type="Proteomes" id="UP000179807">
    <property type="component" value="Unassembled WGS sequence"/>
</dbReference>
<dbReference type="RefSeq" id="XP_068358008.1">
    <property type="nucleotide sequence ID" value="XM_068505621.1"/>
</dbReference>
<proteinExistence type="predicted"/>
<dbReference type="CDD" id="cd01610">
    <property type="entry name" value="PAP2_like"/>
    <property type="match status" value="1"/>
</dbReference>
<evidence type="ECO:0000256" key="1">
    <source>
        <dbReference type="SAM" id="Phobius"/>
    </source>
</evidence>
<feature type="transmembrane region" description="Helical" evidence="1">
    <location>
        <begin position="248"/>
        <end position="268"/>
    </location>
</feature>
<evidence type="ECO:0000313" key="4">
    <source>
        <dbReference type="Proteomes" id="UP000179807"/>
    </source>
</evidence>
<feature type="transmembrane region" description="Helical" evidence="1">
    <location>
        <begin position="51"/>
        <end position="69"/>
    </location>
</feature>
<name>A0A1J4K260_9EUKA</name>
<protein>
    <submittedName>
        <fullName evidence="3">PAP2 superfamily protein</fullName>
    </submittedName>
</protein>
<evidence type="ECO:0000313" key="3">
    <source>
        <dbReference type="EMBL" id="OHT04872.1"/>
    </source>
</evidence>
<dbReference type="GeneID" id="94840325"/>
<dbReference type="SUPFAM" id="SSF48317">
    <property type="entry name" value="Acid phosphatase/Vanadium-dependent haloperoxidase"/>
    <property type="match status" value="1"/>
</dbReference>
<dbReference type="AlphaFoldDB" id="A0A1J4K260"/>
<keyword evidence="1" id="KW-1133">Transmembrane helix</keyword>